<evidence type="ECO:0000313" key="3">
    <source>
        <dbReference type="EMBL" id="KAA1164219.1"/>
    </source>
</evidence>
<feature type="chain" id="PRO_5044538575" evidence="1">
    <location>
        <begin position="19"/>
        <end position="172"/>
    </location>
</feature>
<dbReference type="OrthoDB" id="4750212at2"/>
<sequence>MKKQLLSLLVLLSAPTFAAQTEINTQALQACSFIENDFNRLLCYDNTIAGKSLTKPSVAKVLAPPTTNTNVPIPTPTQKAPSVANADDFGLEHKEVHKEKDTEIKATITSIEKAAYGELIINLDNDQQWRQIGSDSMRLKESDTVVITRGVFNSFLLKKANQNRSIRVKRTK</sequence>
<evidence type="ECO:0000313" key="4">
    <source>
        <dbReference type="EMBL" id="KDC49519.1"/>
    </source>
</evidence>
<dbReference type="EMBL" id="JJNZ01000063">
    <property type="protein sequence ID" value="KDC49519.1"/>
    <property type="molecule type" value="Genomic_DNA"/>
</dbReference>
<reference evidence="4 5" key="1">
    <citation type="submission" date="2014-04" db="EMBL/GenBank/DDBJ databases">
        <title>Pseudoalteromonas galatheae sp. nov., isolated from a deep-sea polychaete near Canal Concepcion, Chile.</title>
        <authorList>
            <person name="Machado H.R."/>
            <person name="Gram L."/>
            <person name="Vynne N.G."/>
        </authorList>
    </citation>
    <scope>NUCLEOTIDE SEQUENCE [LARGE SCALE GENOMIC DNA]</scope>
    <source>
        <strain evidence="4 5">KMM216</strain>
    </source>
</reference>
<protein>
    <submittedName>
        <fullName evidence="3">Uncharacterized protein</fullName>
    </submittedName>
</protein>
<reference evidence="6 7" key="2">
    <citation type="submission" date="2019-01" db="EMBL/GenBank/DDBJ databases">
        <title>Genome sequences of marine Pseudoalteromonas species.</title>
        <authorList>
            <person name="Boraston A.B."/>
            <person name="Hehemann J.-H."/>
            <person name="Vickers C.J."/>
            <person name="Salama-Alber O."/>
            <person name="Abe K."/>
            <person name="Hettle A.J."/>
        </authorList>
    </citation>
    <scope>NUCLEOTIDE SEQUENCE [LARGE SCALE GENOMIC DNA]</scope>
    <source>
        <strain evidence="3 7">PS42</strain>
        <strain evidence="2 6">PS47</strain>
    </source>
</reference>
<keyword evidence="1" id="KW-0732">Signal</keyword>
<proteinExistence type="predicted"/>
<comment type="caution">
    <text evidence="3">The sequence shown here is derived from an EMBL/GenBank/DDBJ whole genome shotgun (WGS) entry which is preliminary data.</text>
</comment>
<evidence type="ECO:0000313" key="7">
    <source>
        <dbReference type="Proteomes" id="UP000324162"/>
    </source>
</evidence>
<dbReference type="EMBL" id="SEUK01000039">
    <property type="protein sequence ID" value="KAA1164219.1"/>
    <property type="molecule type" value="Genomic_DNA"/>
</dbReference>
<evidence type="ECO:0000313" key="2">
    <source>
        <dbReference type="EMBL" id="KAA1162659.1"/>
    </source>
</evidence>
<keyword evidence="6" id="KW-1185">Reference proteome</keyword>
<dbReference type="EMBL" id="SEUJ01000056">
    <property type="protein sequence ID" value="KAA1162659.1"/>
    <property type="molecule type" value="Genomic_DNA"/>
</dbReference>
<dbReference type="Proteomes" id="UP000027154">
    <property type="component" value="Unassembled WGS sequence"/>
</dbReference>
<dbReference type="AlphaFoldDB" id="A0A063KJ87"/>
<dbReference type="Proteomes" id="UP000324162">
    <property type="component" value="Unassembled WGS sequence"/>
</dbReference>
<accession>A0A063KJ87</accession>
<organism evidence="3 7">
    <name type="scientific">Pseudoalteromonas fuliginea</name>
    <dbReference type="NCBI Taxonomy" id="1872678"/>
    <lineage>
        <taxon>Bacteria</taxon>
        <taxon>Pseudomonadati</taxon>
        <taxon>Pseudomonadota</taxon>
        <taxon>Gammaproteobacteria</taxon>
        <taxon>Alteromonadales</taxon>
        <taxon>Pseudoalteromonadaceae</taxon>
        <taxon>Pseudoalteromonas</taxon>
    </lineage>
</organism>
<feature type="signal peptide" evidence="1">
    <location>
        <begin position="1"/>
        <end position="18"/>
    </location>
</feature>
<dbReference type="RefSeq" id="WP_007378020.1">
    <property type="nucleotide sequence ID" value="NZ_JBBMQV010000006.1"/>
</dbReference>
<evidence type="ECO:0000256" key="1">
    <source>
        <dbReference type="SAM" id="SignalP"/>
    </source>
</evidence>
<name>A0A063KJ87_9GAMM</name>
<gene>
    <name evidence="4" type="ORF">DC53_16350</name>
    <name evidence="3" type="ORF">EU508_02640</name>
    <name evidence="2" type="ORF">EU509_04235</name>
</gene>
<evidence type="ECO:0000313" key="5">
    <source>
        <dbReference type="Proteomes" id="UP000027154"/>
    </source>
</evidence>
<evidence type="ECO:0000313" key="6">
    <source>
        <dbReference type="Proteomes" id="UP000322915"/>
    </source>
</evidence>
<dbReference type="Proteomes" id="UP000322915">
    <property type="component" value="Unassembled WGS sequence"/>
</dbReference>